<feature type="transmembrane region" description="Helical" evidence="1">
    <location>
        <begin position="47"/>
        <end position="67"/>
    </location>
</feature>
<organism evidence="2">
    <name type="scientific">viral metagenome</name>
    <dbReference type="NCBI Taxonomy" id="1070528"/>
    <lineage>
        <taxon>unclassified sequences</taxon>
        <taxon>metagenomes</taxon>
        <taxon>organismal metagenomes</taxon>
    </lineage>
</organism>
<keyword evidence="1" id="KW-1133">Transmembrane helix</keyword>
<dbReference type="AlphaFoldDB" id="A0A6C0LY46"/>
<evidence type="ECO:0000313" key="2">
    <source>
        <dbReference type="EMBL" id="QHU35233.1"/>
    </source>
</evidence>
<sequence>MEKNLFIKIHPLWYICITLRLIISFIPLLYNYFFVKNSKNSYRMSKLIVLNKYIILLIGLGFLYKSLFGSNNEFQIKKVFWHNTRIIHAILYLIAALNFHNYKFSSFILLSDVLFSIFYRFLNGI</sequence>
<keyword evidence="1" id="KW-0472">Membrane</keyword>
<dbReference type="EMBL" id="MN740584">
    <property type="protein sequence ID" value="QHU35233.1"/>
    <property type="molecule type" value="Genomic_DNA"/>
</dbReference>
<feature type="transmembrane region" description="Helical" evidence="1">
    <location>
        <begin position="12"/>
        <end position="35"/>
    </location>
</feature>
<name>A0A6C0LY46_9ZZZZ</name>
<protein>
    <submittedName>
        <fullName evidence="2">Uncharacterized protein</fullName>
    </submittedName>
</protein>
<proteinExistence type="predicted"/>
<evidence type="ECO:0000256" key="1">
    <source>
        <dbReference type="SAM" id="Phobius"/>
    </source>
</evidence>
<reference evidence="2" key="1">
    <citation type="journal article" date="2020" name="Nature">
        <title>Giant virus diversity and host interactions through global metagenomics.</title>
        <authorList>
            <person name="Schulz F."/>
            <person name="Roux S."/>
            <person name="Paez-Espino D."/>
            <person name="Jungbluth S."/>
            <person name="Walsh D.A."/>
            <person name="Denef V.J."/>
            <person name="McMahon K.D."/>
            <person name="Konstantinidis K.T."/>
            <person name="Eloe-Fadrosh E.A."/>
            <person name="Kyrpides N.C."/>
            <person name="Woyke T."/>
        </authorList>
    </citation>
    <scope>NUCLEOTIDE SEQUENCE</scope>
    <source>
        <strain evidence="2">GVMAG-S-1017745-26</strain>
    </source>
</reference>
<keyword evidence="1" id="KW-0812">Transmembrane</keyword>
<accession>A0A6C0LY46</accession>